<gene>
    <name evidence="1" type="ORF">MNR06_13230</name>
</gene>
<dbReference type="SUPFAM" id="SSF54427">
    <property type="entry name" value="NTF2-like"/>
    <property type="match status" value="1"/>
</dbReference>
<protein>
    <submittedName>
        <fullName evidence="1">SgcJ/EcaC family oxidoreductase</fullName>
    </submittedName>
</protein>
<reference evidence="1" key="1">
    <citation type="submission" date="2022-03" db="EMBL/GenBank/DDBJ databases">
        <title>Genome Identification and Characterization of new species Bdellovibrio reynosense LBG001 sp. nov. from a Mexico soil sample.</title>
        <authorList>
            <person name="Camilli A."/>
            <person name="Ajao Y."/>
            <person name="Guo X."/>
        </authorList>
    </citation>
    <scope>NUCLEOTIDE SEQUENCE</scope>
    <source>
        <strain evidence="1">LBG001</strain>
    </source>
</reference>
<dbReference type="InterPro" id="IPR011944">
    <property type="entry name" value="Steroid_delta5-4_isomerase"/>
</dbReference>
<evidence type="ECO:0000313" key="1">
    <source>
        <dbReference type="EMBL" id="UOF00660.1"/>
    </source>
</evidence>
<dbReference type="Proteomes" id="UP000830116">
    <property type="component" value="Chromosome"/>
</dbReference>
<accession>A0ABY4C6X1</accession>
<dbReference type="NCBIfam" id="TIGR02246">
    <property type="entry name" value="SgcJ/EcaC family oxidoreductase"/>
    <property type="match status" value="1"/>
</dbReference>
<organism evidence="1 2">
    <name type="scientific">Bdellovibrio reynosensis</name>
    <dbReference type="NCBI Taxonomy" id="2835041"/>
    <lineage>
        <taxon>Bacteria</taxon>
        <taxon>Pseudomonadati</taxon>
        <taxon>Bdellovibrionota</taxon>
        <taxon>Bdellovibrionia</taxon>
        <taxon>Bdellovibrionales</taxon>
        <taxon>Pseudobdellovibrionaceae</taxon>
        <taxon>Bdellovibrio</taxon>
    </lineage>
</organism>
<name>A0ABY4C6X1_9BACT</name>
<sequence>MKLTIHHEEENEVRLLYYKLIEAWNNRSAADMANLFQDEGNLIGFDGSFIEGQSEIGKHLATVFFDHPTASFVQKIRKIQFISAHVAKLHAIAGMVPPGGKDINPAVNAIQSLIATKENDVWKVALFQNTPAAFHGRPHMVEEMTEELQEELTENSRAPEGAQGF</sequence>
<dbReference type="EMBL" id="CP093442">
    <property type="protein sequence ID" value="UOF00660.1"/>
    <property type="molecule type" value="Genomic_DNA"/>
</dbReference>
<evidence type="ECO:0000313" key="2">
    <source>
        <dbReference type="Proteomes" id="UP000830116"/>
    </source>
</evidence>
<dbReference type="Gene3D" id="3.10.450.50">
    <property type="match status" value="1"/>
</dbReference>
<keyword evidence="2" id="KW-1185">Reference proteome</keyword>
<dbReference type="RefSeq" id="WP_243536832.1">
    <property type="nucleotide sequence ID" value="NZ_CP093442.1"/>
</dbReference>
<proteinExistence type="predicted"/>
<dbReference type="InterPro" id="IPR032710">
    <property type="entry name" value="NTF2-like_dom_sf"/>
</dbReference>